<feature type="region of interest" description="Disordered" evidence="1">
    <location>
        <begin position="111"/>
        <end position="142"/>
    </location>
</feature>
<reference evidence="2" key="1">
    <citation type="submission" date="2023-03" db="EMBL/GenBank/DDBJ databases">
        <title>Massive genome expansion in bonnet fungi (Mycena s.s.) driven by repeated elements and novel gene families across ecological guilds.</title>
        <authorList>
            <consortium name="Lawrence Berkeley National Laboratory"/>
            <person name="Harder C.B."/>
            <person name="Miyauchi S."/>
            <person name="Viragh M."/>
            <person name="Kuo A."/>
            <person name="Thoen E."/>
            <person name="Andreopoulos B."/>
            <person name="Lu D."/>
            <person name="Skrede I."/>
            <person name="Drula E."/>
            <person name="Henrissat B."/>
            <person name="Morin E."/>
            <person name="Kohler A."/>
            <person name="Barry K."/>
            <person name="LaButti K."/>
            <person name="Morin E."/>
            <person name="Salamov A."/>
            <person name="Lipzen A."/>
            <person name="Mereny Z."/>
            <person name="Hegedus B."/>
            <person name="Baldrian P."/>
            <person name="Stursova M."/>
            <person name="Weitz H."/>
            <person name="Taylor A."/>
            <person name="Grigoriev I.V."/>
            <person name="Nagy L.G."/>
            <person name="Martin F."/>
            <person name="Kauserud H."/>
        </authorList>
    </citation>
    <scope>NUCLEOTIDE SEQUENCE</scope>
    <source>
        <strain evidence="2">CBHHK182m</strain>
    </source>
</reference>
<feature type="compositionally biased region" description="Basic and acidic residues" evidence="1">
    <location>
        <begin position="112"/>
        <end position="121"/>
    </location>
</feature>
<evidence type="ECO:0000256" key="1">
    <source>
        <dbReference type="SAM" id="MobiDB-lite"/>
    </source>
</evidence>
<feature type="region of interest" description="Disordered" evidence="1">
    <location>
        <begin position="42"/>
        <end position="65"/>
    </location>
</feature>
<name>A0AAD7IKE5_9AGAR</name>
<keyword evidence="3" id="KW-1185">Reference proteome</keyword>
<organism evidence="2 3">
    <name type="scientific">Mycena metata</name>
    <dbReference type="NCBI Taxonomy" id="1033252"/>
    <lineage>
        <taxon>Eukaryota</taxon>
        <taxon>Fungi</taxon>
        <taxon>Dikarya</taxon>
        <taxon>Basidiomycota</taxon>
        <taxon>Agaricomycotina</taxon>
        <taxon>Agaricomycetes</taxon>
        <taxon>Agaricomycetidae</taxon>
        <taxon>Agaricales</taxon>
        <taxon>Marasmiineae</taxon>
        <taxon>Mycenaceae</taxon>
        <taxon>Mycena</taxon>
    </lineage>
</organism>
<sequence>MGINPRAAACQSTQNSQMKMKGQLVDARMKFNLYGWGHKSERPRMSAAEQMGRQRRRQRGTGGRSDIMHALALRRKDDEVQRIVLVMRVGRRLERRGGMVLTLPGVRNAGRQRRETTDVRAENGGGSTEMPSKSPGAKEMSERKRHECLDRLINEVLPTREQADVIAGTGNRIRLRERCAGAVGIDEQAVSASNDAPQTMPDCRSSGRGGRERRTRWGNKIEILAQFNMVVAVG</sequence>
<proteinExistence type="predicted"/>
<accession>A0AAD7IKE5</accession>
<protein>
    <submittedName>
        <fullName evidence="2">Uncharacterized protein</fullName>
    </submittedName>
</protein>
<gene>
    <name evidence="2" type="ORF">B0H16DRAFT_1462921</name>
</gene>
<dbReference type="AlphaFoldDB" id="A0AAD7IKE5"/>
<evidence type="ECO:0000313" key="2">
    <source>
        <dbReference type="EMBL" id="KAJ7745087.1"/>
    </source>
</evidence>
<dbReference type="EMBL" id="JARKIB010000084">
    <property type="protein sequence ID" value="KAJ7745087.1"/>
    <property type="molecule type" value="Genomic_DNA"/>
</dbReference>
<evidence type="ECO:0000313" key="3">
    <source>
        <dbReference type="Proteomes" id="UP001215598"/>
    </source>
</evidence>
<feature type="region of interest" description="Disordered" evidence="1">
    <location>
        <begin position="192"/>
        <end position="213"/>
    </location>
</feature>
<dbReference type="Proteomes" id="UP001215598">
    <property type="component" value="Unassembled WGS sequence"/>
</dbReference>
<comment type="caution">
    <text evidence="2">The sequence shown here is derived from an EMBL/GenBank/DDBJ whole genome shotgun (WGS) entry which is preliminary data.</text>
</comment>